<protein>
    <submittedName>
        <fullName evidence="1">Choline transporter-like protein</fullName>
    </submittedName>
</protein>
<gene>
    <name evidence="1" type="ORF">IHE45_08G123000</name>
</gene>
<accession>A0ACB7VLZ8</accession>
<dbReference type="Proteomes" id="UP000827976">
    <property type="component" value="Chromosome 8"/>
</dbReference>
<name>A0ACB7VLZ8_DIOAL</name>
<proteinExistence type="predicted"/>
<keyword evidence="2" id="KW-1185">Reference proteome</keyword>
<sequence length="497" mass="54155">MTMHVLSQPLHAQSHIHIYNVQASNHWIFRTSFSFFSLCKETRRRRRRREEGELMEKKEEQEAIDNRGKISIQISSSHAETAMVTTKRSNSNLAKLIFSGHLLAVAIFITFLSFRGFLEAPGFRPTHWCIPLAASIAVSAFTAVSLLLLSLHHPSIALKTSLWLSPLFTTFTGILLLATGTGIGLIFAAFTLTGALSLSLYSCSIATHLKHTNQILTISITTVPPSIKITKFILAGLFTGLIYTWFWSLGAGGISAKGSPFAGIYILVLFLSLAWTMNVIRNTMHVAISRIAYMQLMHGLDVDVKQAFTDAATRSLSTICLGSAMVPAIGTFRGMARAMAAIAGGSDEFLFSCTACYINLANLLVPSGNLWACVHVGIHGKGFVQASRDIWEMFIKQKMVPVIDQELTGTFCFLSGIAGGALSALIGGSLMLAVEKKYATEGIVCAFFVGYFIVRLGTAWAHACVLAYHVAFAENPVNPRLGTAMSECLKELETSPR</sequence>
<organism evidence="1 2">
    <name type="scientific">Dioscorea alata</name>
    <name type="common">Purple yam</name>
    <dbReference type="NCBI Taxonomy" id="55571"/>
    <lineage>
        <taxon>Eukaryota</taxon>
        <taxon>Viridiplantae</taxon>
        <taxon>Streptophyta</taxon>
        <taxon>Embryophyta</taxon>
        <taxon>Tracheophyta</taxon>
        <taxon>Spermatophyta</taxon>
        <taxon>Magnoliopsida</taxon>
        <taxon>Liliopsida</taxon>
        <taxon>Dioscoreales</taxon>
        <taxon>Dioscoreaceae</taxon>
        <taxon>Dioscorea</taxon>
    </lineage>
</organism>
<evidence type="ECO:0000313" key="1">
    <source>
        <dbReference type="EMBL" id="KAH7675227.1"/>
    </source>
</evidence>
<evidence type="ECO:0000313" key="2">
    <source>
        <dbReference type="Proteomes" id="UP000827976"/>
    </source>
</evidence>
<comment type="caution">
    <text evidence="1">The sequence shown here is derived from an EMBL/GenBank/DDBJ whole genome shotgun (WGS) entry which is preliminary data.</text>
</comment>
<dbReference type="EMBL" id="CM037018">
    <property type="protein sequence ID" value="KAH7675227.1"/>
    <property type="molecule type" value="Genomic_DNA"/>
</dbReference>
<reference evidence="2" key="1">
    <citation type="journal article" date="2022" name="Nat. Commun.">
        <title>Chromosome evolution and the genetic basis of agronomically important traits in greater yam.</title>
        <authorList>
            <person name="Bredeson J.V."/>
            <person name="Lyons J.B."/>
            <person name="Oniyinde I.O."/>
            <person name="Okereke N.R."/>
            <person name="Kolade O."/>
            <person name="Nnabue I."/>
            <person name="Nwadili C.O."/>
            <person name="Hribova E."/>
            <person name="Parker M."/>
            <person name="Nwogha J."/>
            <person name="Shu S."/>
            <person name="Carlson J."/>
            <person name="Kariba R."/>
            <person name="Muthemba S."/>
            <person name="Knop K."/>
            <person name="Barton G.J."/>
            <person name="Sherwood A.V."/>
            <person name="Lopez-Montes A."/>
            <person name="Asiedu R."/>
            <person name="Jamnadass R."/>
            <person name="Muchugi A."/>
            <person name="Goodstein D."/>
            <person name="Egesi C.N."/>
            <person name="Featherston J."/>
            <person name="Asfaw A."/>
            <person name="Simpson G.G."/>
            <person name="Dolezel J."/>
            <person name="Hendre P.S."/>
            <person name="Van Deynze A."/>
            <person name="Kumar P.L."/>
            <person name="Obidiegwu J.E."/>
            <person name="Bhattacharjee R."/>
            <person name="Rokhsar D.S."/>
        </authorList>
    </citation>
    <scope>NUCLEOTIDE SEQUENCE [LARGE SCALE GENOMIC DNA]</scope>
    <source>
        <strain evidence="2">cv. TDa95/00328</strain>
    </source>
</reference>